<evidence type="ECO:0000256" key="4">
    <source>
        <dbReference type="ARBA" id="ARBA00022598"/>
    </source>
</evidence>
<dbReference type="InterPro" id="IPR002320">
    <property type="entry name" value="Thr-tRNA-ligase_IIa"/>
</dbReference>
<evidence type="ECO:0000256" key="11">
    <source>
        <dbReference type="ARBA" id="ARBA00023146"/>
    </source>
</evidence>
<feature type="binding site" evidence="13">
    <location>
        <position position="336"/>
    </location>
    <ligand>
        <name>Zn(2+)</name>
        <dbReference type="ChEBI" id="CHEBI:29105"/>
        <note>catalytic</note>
    </ligand>
</feature>
<sequence length="648" mass="74208">MPAITLPDGSIRTFDGTVTGTTIASSIGAGLARAALAMEVDGKLVDIATPIENDAQVRFITRKDDEALEMIRHDAAHVLAEAVQTLWPETQVTIGPSIKDGFYYDFARDKPFTPDDFAAIEKKMAELITKDTDFTREVWDRDEAIRFFEKNGEHFKAELIRDLPEDEVISIYRQGEWLDLCRGPHLRSTADVGNAFKLMRVAGAYWRGDHRNPMLTRIYGTAWRDKKELKAYLQRLEEAEKRDHRRIGRDMDLFHIQEEAVGQIFWHQKGWRLYSTVQDYMRRIQERYEYQEVRTPQLVDRALWEASGHWDKYREHMFIATVEDEDKTLALKPMNCPCHVQIFRHGLRSYRELPLRMAEFGACHRYEPSGSLHGIMRVRGFTQDDAHIFCTDDQIAEETARFVTMLGEVYKDFGFESFRVKFSDRPETRAGSDEVWDRAEGSLKRACEMVGVDYELNPGEGAFYGPKLEFVLTDAIGRDWQCGTLQVDYVLPERLDASYIGEDSARHRPVMLHRAILGSFERFLGILIEQYAGKFPLWLAPTQVVVASIVTDAADYARDVAQQLRQAGLHVETDTRNEKINAKVREHSLARVPVILVVGRREAEEQTVSMRRLGDQAQKVMPLAEAVTTLSSEALAPDIARKKNALKP</sequence>
<keyword evidence="3 13" id="KW-0820">tRNA-binding</keyword>
<keyword evidence="2 13" id="KW-0963">Cytoplasm</keyword>
<gene>
    <name evidence="13" type="primary">thrS</name>
    <name evidence="16" type="ORF">AA15669_1833</name>
</gene>
<evidence type="ECO:0000256" key="12">
    <source>
        <dbReference type="ARBA" id="ARBA00049515"/>
    </source>
</evidence>
<dbReference type="InterPro" id="IPR012676">
    <property type="entry name" value="TGS-like"/>
</dbReference>
<keyword evidence="10 13" id="KW-0648">Protein biosynthesis</keyword>
<dbReference type="InterPro" id="IPR047246">
    <property type="entry name" value="ThrRS_anticodon"/>
</dbReference>
<dbReference type="CDD" id="cd00771">
    <property type="entry name" value="ThrRS_core"/>
    <property type="match status" value="1"/>
</dbReference>
<comment type="caution">
    <text evidence="16">The sequence shown here is derived from an EMBL/GenBank/DDBJ whole genome shotgun (WGS) entry which is preliminary data.</text>
</comment>
<evidence type="ECO:0000256" key="2">
    <source>
        <dbReference type="ARBA" id="ARBA00022490"/>
    </source>
</evidence>
<name>A0ABQ0P0V4_9PROT</name>
<keyword evidence="5 13" id="KW-0479">Metal-binding</keyword>
<dbReference type="RefSeq" id="WP_018980113.1">
    <property type="nucleotide sequence ID" value="NZ_BAQD01000124.1"/>
</dbReference>
<evidence type="ECO:0000256" key="3">
    <source>
        <dbReference type="ARBA" id="ARBA00022555"/>
    </source>
</evidence>
<dbReference type="PROSITE" id="PS51880">
    <property type="entry name" value="TGS"/>
    <property type="match status" value="1"/>
</dbReference>
<evidence type="ECO:0000256" key="5">
    <source>
        <dbReference type="ARBA" id="ARBA00022723"/>
    </source>
</evidence>
<proteinExistence type="inferred from homology"/>
<keyword evidence="8 13" id="KW-0067">ATP-binding</keyword>
<dbReference type="Pfam" id="PF02824">
    <property type="entry name" value="TGS"/>
    <property type="match status" value="1"/>
</dbReference>
<evidence type="ECO:0000256" key="13">
    <source>
        <dbReference type="HAMAP-Rule" id="MF_00184"/>
    </source>
</evidence>
<dbReference type="InterPro" id="IPR045864">
    <property type="entry name" value="aa-tRNA-synth_II/BPL/LPL"/>
</dbReference>
<dbReference type="Proteomes" id="UP001062901">
    <property type="component" value="Unassembled WGS sequence"/>
</dbReference>
<dbReference type="InterPro" id="IPR036621">
    <property type="entry name" value="Anticodon-bd_dom_sf"/>
</dbReference>
<comment type="similarity">
    <text evidence="1 13">Belongs to the class-II aminoacyl-tRNA synthetase family.</text>
</comment>
<dbReference type="SUPFAM" id="SSF55681">
    <property type="entry name" value="Class II aaRS and biotin synthetases"/>
    <property type="match status" value="1"/>
</dbReference>
<dbReference type="InterPro" id="IPR012947">
    <property type="entry name" value="tRNA_SAD"/>
</dbReference>
<dbReference type="HAMAP" id="MF_00184">
    <property type="entry name" value="Thr_tRNA_synth"/>
    <property type="match status" value="1"/>
</dbReference>
<dbReference type="Gene3D" id="3.30.54.20">
    <property type="match status" value="1"/>
</dbReference>
<dbReference type="InterPro" id="IPR004154">
    <property type="entry name" value="Anticodon-bd"/>
</dbReference>
<evidence type="ECO:0000256" key="6">
    <source>
        <dbReference type="ARBA" id="ARBA00022741"/>
    </source>
</evidence>
<protein>
    <recommendedName>
        <fullName evidence="13">Threonine--tRNA ligase</fullName>
        <ecNumber evidence="13">6.1.1.3</ecNumber>
    </recommendedName>
    <alternativeName>
        <fullName evidence="13">Threonyl-tRNA synthetase</fullName>
        <shortName evidence="13">ThrRS</shortName>
    </alternativeName>
</protein>
<feature type="binding site" evidence="13">
    <location>
        <position position="513"/>
    </location>
    <ligand>
        <name>Zn(2+)</name>
        <dbReference type="ChEBI" id="CHEBI:29105"/>
        <note>catalytic</note>
    </ligand>
</feature>
<feature type="binding site" evidence="13">
    <location>
        <position position="387"/>
    </location>
    <ligand>
        <name>Zn(2+)</name>
        <dbReference type="ChEBI" id="CHEBI:29105"/>
        <note>catalytic</note>
    </ligand>
</feature>
<keyword evidence="17" id="KW-1185">Reference proteome</keyword>
<dbReference type="InterPro" id="IPR002314">
    <property type="entry name" value="aa-tRNA-synt_IIb"/>
</dbReference>
<dbReference type="InterPro" id="IPR006195">
    <property type="entry name" value="aa-tRNA-synth_II"/>
</dbReference>
<reference evidence="16" key="1">
    <citation type="submission" date="2013-04" db="EMBL/GenBank/DDBJ databases">
        <title>The genome sequencing project of 58 acetic acid bacteria.</title>
        <authorList>
            <person name="Okamoto-Kainuma A."/>
            <person name="Ishikawa M."/>
            <person name="Umino S."/>
            <person name="Koizumi Y."/>
            <person name="Shiwa Y."/>
            <person name="Yoshikawa H."/>
            <person name="Matsutani M."/>
            <person name="Matsushita K."/>
        </authorList>
    </citation>
    <scope>NUCLEOTIDE SEQUENCE</scope>
    <source>
        <strain evidence="16">DSM 15669</strain>
    </source>
</reference>
<comment type="subcellular location">
    <subcellularLocation>
        <location evidence="13">Cytoplasm</location>
    </subcellularLocation>
</comment>
<dbReference type="NCBIfam" id="TIGR00418">
    <property type="entry name" value="thrS"/>
    <property type="match status" value="1"/>
</dbReference>
<comment type="catalytic activity">
    <reaction evidence="12 13">
        <text>tRNA(Thr) + L-threonine + ATP = L-threonyl-tRNA(Thr) + AMP + diphosphate + H(+)</text>
        <dbReference type="Rhea" id="RHEA:24624"/>
        <dbReference type="Rhea" id="RHEA-COMP:9670"/>
        <dbReference type="Rhea" id="RHEA-COMP:9704"/>
        <dbReference type="ChEBI" id="CHEBI:15378"/>
        <dbReference type="ChEBI" id="CHEBI:30616"/>
        <dbReference type="ChEBI" id="CHEBI:33019"/>
        <dbReference type="ChEBI" id="CHEBI:57926"/>
        <dbReference type="ChEBI" id="CHEBI:78442"/>
        <dbReference type="ChEBI" id="CHEBI:78534"/>
        <dbReference type="ChEBI" id="CHEBI:456215"/>
        <dbReference type="EC" id="6.1.1.3"/>
    </reaction>
</comment>
<evidence type="ECO:0000313" key="17">
    <source>
        <dbReference type="Proteomes" id="UP001062901"/>
    </source>
</evidence>
<evidence type="ECO:0000259" key="15">
    <source>
        <dbReference type="PROSITE" id="PS51880"/>
    </source>
</evidence>
<dbReference type="InterPro" id="IPR018163">
    <property type="entry name" value="Thr/Ala-tRNA-synth_IIc_edit"/>
</dbReference>
<dbReference type="Gene3D" id="3.30.930.10">
    <property type="entry name" value="Bira Bifunctional Protein, Domain 2"/>
    <property type="match status" value="1"/>
</dbReference>
<dbReference type="Pfam" id="PF00587">
    <property type="entry name" value="tRNA-synt_2b"/>
    <property type="match status" value="1"/>
</dbReference>
<dbReference type="InterPro" id="IPR033728">
    <property type="entry name" value="ThrRS_core"/>
</dbReference>
<feature type="domain" description="Aminoacyl-transfer RNA synthetases class-II family profile" evidence="14">
    <location>
        <begin position="270"/>
        <end position="536"/>
    </location>
</feature>
<keyword evidence="11 13" id="KW-0030">Aminoacyl-tRNA synthetase</keyword>
<keyword evidence="6 13" id="KW-0547">Nucleotide-binding</keyword>
<comment type="caution">
    <text evidence="13">Lacks conserved residue(s) required for the propagation of feature annotation.</text>
</comment>
<evidence type="ECO:0000256" key="7">
    <source>
        <dbReference type="ARBA" id="ARBA00022833"/>
    </source>
</evidence>
<dbReference type="InterPro" id="IPR012675">
    <property type="entry name" value="Beta-grasp_dom_sf"/>
</dbReference>
<keyword evidence="4 13" id="KW-0436">Ligase</keyword>
<evidence type="ECO:0000313" key="16">
    <source>
        <dbReference type="EMBL" id="GBQ08603.1"/>
    </source>
</evidence>
<evidence type="ECO:0000256" key="9">
    <source>
        <dbReference type="ARBA" id="ARBA00022884"/>
    </source>
</evidence>
<dbReference type="Pfam" id="PF07973">
    <property type="entry name" value="tRNA_SAD"/>
    <property type="match status" value="1"/>
</dbReference>
<comment type="cofactor">
    <cofactor evidence="13">
        <name>Zn(2+)</name>
        <dbReference type="ChEBI" id="CHEBI:29105"/>
    </cofactor>
    <text evidence="13">Binds 1 zinc ion per subunit.</text>
</comment>
<dbReference type="PANTHER" id="PTHR11451:SF44">
    <property type="entry name" value="THREONINE--TRNA LIGASE, CHLOROPLASTIC_MITOCHONDRIAL 2"/>
    <property type="match status" value="1"/>
</dbReference>
<dbReference type="InterPro" id="IPR004095">
    <property type="entry name" value="TGS"/>
</dbReference>
<dbReference type="Gene3D" id="3.10.20.30">
    <property type="match status" value="1"/>
</dbReference>
<evidence type="ECO:0000256" key="10">
    <source>
        <dbReference type="ARBA" id="ARBA00022917"/>
    </source>
</evidence>
<evidence type="ECO:0000259" key="14">
    <source>
        <dbReference type="PROSITE" id="PS50862"/>
    </source>
</evidence>
<dbReference type="CDD" id="cd01667">
    <property type="entry name" value="TGS_ThrRS"/>
    <property type="match status" value="1"/>
</dbReference>
<comment type="subunit">
    <text evidence="13">Homodimer.</text>
</comment>
<dbReference type="PRINTS" id="PR01047">
    <property type="entry name" value="TRNASYNTHTHR"/>
</dbReference>
<dbReference type="SUPFAM" id="SSF81271">
    <property type="entry name" value="TGS-like"/>
    <property type="match status" value="1"/>
</dbReference>
<dbReference type="SMART" id="SM00863">
    <property type="entry name" value="tRNA_SAD"/>
    <property type="match status" value="1"/>
</dbReference>
<dbReference type="EC" id="6.1.1.3" evidence="13"/>
<dbReference type="PROSITE" id="PS50862">
    <property type="entry name" value="AA_TRNA_LIGASE_II"/>
    <property type="match status" value="1"/>
</dbReference>
<dbReference type="Pfam" id="PF03129">
    <property type="entry name" value="HGTP_anticodon"/>
    <property type="match status" value="1"/>
</dbReference>
<dbReference type="Gene3D" id="3.30.980.10">
    <property type="entry name" value="Threonyl-trna Synthetase, Chain A, domain 2"/>
    <property type="match status" value="1"/>
</dbReference>
<keyword evidence="7 13" id="KW-0862">Zinc</keyword>
<keyword evidence="9 13" id="KW-0694">RNA-binding</keyword>
<accession>A0ABQ0P0V4</accession>
<evidence type="ECO:0000256" key="1">
    <source>
        <dbReference type="ARBA" id="ARBA00008226"/>
    </source>
</evidence>
<dbReference type="CDD" id="cd00860">
    <property type="entry name" value="ThrRS_anticodon"/>
    <property type="match status" value="1"/>
</dbReference>
<feature type="domain" description="TGS" evidence="15">
    <location>
        <begin position="1"/>
        <end position="61"/>
    </location>
</feature>
<dbReference type="Gene3D" id="3.40.50.800">
    <property type="entry name" value="Anticodon-binding domain"/>
    <property type="match status" value="1"/>
</dbReference>
<dbReference type="PANTHER" id="PTHR11451">
    <property type="entry name" value="THREONINE-TRNA LIGASE"/>
    <property type="match status" value="1"/>
</dbReference>
<dbReference type="SUPFAM" id="SSF52954">
    <property type="entry name" value="Class II aaRS ABD-related"/>
    <property type="match status" value="1"/>
</dbReference>
<organism evidence="16 17">
    <name type="scientific">Saccharibacter floricola DSM 15669</name>
    <dbReference type="NCBI Taxonomy" id="1123227"/>
    <lineage>
        <taxon>Bacteria</taxon>
        <taxon>Pseudomonadati</taxon>
        <taxon>Pseudomonadota</taxon>
        <taxon>Alphaproteobacteria</taxon>
        <taxon>Acetobacterales</taxon>
        <taxon>Acetobacteraceae</taxon>
        <taxon>Saccharibacter</taxon>
    </lineage>
</organism>
<evidence type="ECO:0000256" key="8">
    <source>
        <dbReference type="ARBA" id="ARBA00022840"/>
    </source>
</evidence>
<dbReference type="EMBL" id="BAQD01000124">
    <property type="protein sequence ID" value="GBQ08603.1"/>
    <property type="molecule type" value="Genomic_DNA"/>
</dbReference>
<dbReference type="SUPFAM" id="SSF55186">
    <property type="entry name" value="ThrRS/AlaRS common domain"/>
    <property type="match status" value="1"/>
</dbReference>